<dbReference type="EMBL" id="FUHU01000003">
    <property type="protein sequence ID" value="SJM45654.1"/>
    <property type="molecule type" value="Genomic_DNA"/>
</dbReference>
<feature type="domain" description="Fe/B12 periplasmic-binding" evidence="5">
    <location>
        <begin position="1"/>
        <end position="263"/>
    </location>
</feature>
<proteinExistence type="inferred from homology"/>
<evidence type="ECO:0000313" key="7">
    <source>
        <dbReference type="Proteomes" id="UP000195787"/>
    </source>
</evidence>
<dbReference type="AlphaFoldDB" id="A0A1R4EPM6"/>
<evidence type="ECO:0000256" key="1">
    <source>
        <dbReference type="ARBA" id="ARBA00004196"/>
    </source>
</evidence>
<comment type="subcellular location">
    <subcellularLocation>
        <location evidence="1">Cell envelope</location>
    </subcellularLocation>
</comment>
<dbReference type="SUPFAM" id="SSF53807">
    <property type="entry name" value="Helical backbone' metal receptor"/>
    <property type="match status" value="1"/>
</dbReference>
<name>A0A1R4EPM6_9MICO</name>
<dbReference type="Proteomes" id="UP000195787">
    <property type="component" value="Unassembled WGS sequence"/>
</dbReference>
<evidence type="ECO:0000256" key="4">
    <source>
        <dbReference type="ARBA" id="ARBA00022729"/>
    </source>
</evidence>
<dbReference type="PANTHER" id="PTHR30532:SF24">
    <property type="entry name" value="FERRIC ENTEROBACTIN-BINDING PERIPLASMIC PROTEIN FEPB"/>
    <property type="match status" value="1"/>
</dbReference>
<keyword evidence="7" id="KW-1185">Reference proteome</keyword>
<gene>
    <name evidence="6" type="ORF">CZ674_00055</name>
</gene>
<accession>A0A1R4EPM6</accession>
<keyword evidence="3" id="KW-0813">Transport</keyword>
<protein>
    <submittedName>
        <fullName evidence="6">Iron(III) dicitrate transport system, periplasmic iron-binding protein FecB (TC 3.A.1.14.1)</fullName>
    </submittedName>
</protein>
<dbReference type="GO" id="GO:1901678">
    <property type="term" value="P:iron coordination entity transport"/>
    <property type="evidence" value="ECO:0007669"/>
    <property type="project" value="UniProtKB-ARBA"/>
</dbReference>
<evidence type="ECO:0000259" key="5">
    <source>
        <dbReference type="PROSITE" id="PS50983"/>
    </source>
</evidence>
<evidence type="ECO:0000256" key="2">
    <source>
        <dbReference type="ARBA" id="ARBA00008814"/>
    </source>
</evidence>
<comment type="similarity">
    <text evidence="2">Belongs to the bacterial solute-binding protein 8 family.</text>
</comment>
<dbReference type="Gene3D" id="3.40.50.1980">
    <property type="entry name" value="Nitrogenase molybdenum iron protein domain"/>
    <property type="match status" value="2"/>
</dbReference>
<evidence type="ECO:0000256" key="3">
    <source>
        <dbReference type="ARBA" id="ARBA00022448"/>
    </source>
</evidence>
<dbReference type="Pfam" id="PF01497">
    <property type="entry name" value="Peripla_BP_2"/>
    <property type="match status" value="1"/>
</dbReference>
<dbReference type="GO" id="GO:0030288">
    <property type="term" value="C:outer membrane-bounded periplasmic space"/>
    <property type="evidence" value="ECO:0007669"/>
    <property type="project" value="TreeGrafter"/>
</dbReference>
<dbReference type="InterPro" id="IPR051313">
    <property type="entry name" value="Bact_iron-sidero_bind"/>
</dbReference>
<evidence type="ECO:0000313" key="6">
    <source>
        <dbReference type="EMBL" id="SJM45654.1"/>
    </source>
</evidence>
<organism evidence="6 7">
    <name type="scientific">Agrococcus casei LMG 22410</name>
    <dbReference type="NCBI Taxonomy" id="1255656"/>
    <lineage>
        <taxon>Bacteria</taxon>
        <taxon>Bacillati</taxon>
        <taxon>Actinomycetota</taxon>
        <taxon>Actinomycetes</taxon>
        <taxon>Micrococcales</taxon>
        <taxon>Microbacteriaceae</taxon>
        <taxon>Agrococcus</taxon>
    </lineage>
</organism>
<reference evidence="6 7" key="1">
    <citation type="submission" date="2017-02" db="EMBL/GenBank/DDBJ databases">
        <authorList>
            <person name="Peterson S.W."/>
        </authorList>
    </citation>
    <scope>NUCLEOTIDE SEQUENCE [LARGE SCALE GENOMIC DNA]</scope>
    <source>
        <strain evidence="6 7">LMG 22410</strain>
    </source>
</reference>
<sequence length="284" mass="29740">MIVALDEPAALNMLSIGITPDVVFDSWRTTVPKAILESAGIEMATTSSFYPELEEVAAFEPDLIVGTAAEGFAESGPAYASIAPLIGALYAEADGSQIIEAYGEYFDRPAEAARVSDALDALAEETAAAQPAGETSISVLMSWAQDNMPLYMDAANSLHGTIAAAGFTRPPLQDEVPAEGSAFGGWTVFSPEQLPAQDADVLAIAVAAQYNLEGITEMPLYPSLAAVTNDRSLVVDGDLWSGGAAFYTYWVLRDLATIAAGDDAPGTVDDGAERWNDYLTAIGG</sequence>
<keyword evidence="4" id="KW-0732">Signal</keyword>
<dbReference type="InterPro" id="IPR002491">
    <property type="entry name" value="ABC_transptr_periplasmic_BD"/>
</dbReference>
<dbReference type="PROSITE" id="PS50983">
    <property type="entry name" value="FE_B12_PBP"/>
    <property type="match status" value="1"/>
</dbReference>
<dbReference type="PANTHER" id="PTHR30532">
    <property type="entry name" value="IRON III DICITRATE-BINDING PERIPLASMIC PROTEIN"/>
    <property type="match status" value="1"/>
</dbReference>